<organism evidence="2 3">
    <name type="scientific">Rhododendron simsii</name>
    <name type="common">Sims's rhododendron</name>
    <dbReference type="NCBI Taxonomy" id="118357"/>
    <lineage>
        <taxon>Eukaryota</taxon>
        <taxon>Viridiplantae</taxon>
        <taxon>Streptophyta</taxon>
        <taxon>Embryophyta</taxon>
        <taxon>Tracheophyta</taxon>
        <taxon>Spermatophyta</taxon>
        <taxon>Magnoliopsida</taxon>
        <taxon>eudicotyledons</taxon>
        <taxon>Gunneridae</taxon>
        <taxon>Pentapetalae</taxon>
        <taxon>asterids</taxon>
        <taxon>Ericales</taxon>
        <taxon>Ericaceae</taxon>
        <taxon>Ericoideae</taxon>
        <taxon>Rhodoreae</taxon>
        <taxon>Rhododendron</taxon>
    </lineage>
</organism>
<sequence length="233" mass="25512">MVTPRSRVQTKPTRLSSKKNVKKRVGAIIRRSDRLRNVTPPAQNREIEPVVEEINLCESEKEDDPHVEETPPESMLPEESLEERTDYPAGGLKLPRGTSKPLPSLLLVCYNYYHLISFVFELLQNEALTKENYELSKDLAVAMGKIEGLAESSRVCSGLLGKLQDVLLISNLGKATETAMNLSSQAVLCRCSSPSGVGDLKAAVKKKAKGVGDPKVAVKKNAAMKKNAKGKNN</sequence>
<evidence type="ECO:0000313" key="2">
    <source>
        <dbReference type="EMBL" id="KAF7120131.1"/>
    </source>
</evidence>
<dbReference type="AlphaFoldDB" id="A0A834L669"/>
<evidence type="ECO:0000313" key="3">
    <source>
        <dbReference type="Proteomes" id="UP000626092"/>
    </source>
</evidence>
<reference evidence="2" key="1">
    <citation type="submission" date="2019-11" db="EMBL/GenBank/DDBJ databases">
        <authorList>
            <person name="Liu Y."/>
            <person name="Hou J."/>
            <person name="Li T.-Q."/>
            <person name="Guan C.-H."/>
            <person name="Wu X."/>
            <person name="Wu H.-Z."/>
            <person name="Ling F."/>
            <person name="Zhang R."/>
            <person name="Shi X.-G."/>
            <person name="Ren J.-P."/>
            <person name="Chen E.-F."/>
            <person name="Sun J.-M."/>
        </authorList>
    </citation>
    <scope>NUCLEOTIDE SEQUENCE</scope>
    <source>
        <strain evidence="2">Adult_tree_wgs_1</strain>
        <tissue evidence="2">Leaves</tissue>
    </source>
</reference>
<dbReference type="PANTHER" id="PTHR38936">
    <property type="entry name" value="TITIN-LIKE ISOFORM X2"/>
    <property type="match status" value="1"/>
</dbReference>
<evidence type="ECO:0000256" key="1">
    <source>
        <dbReference type="SAM" id="MobiDB-lite"/>
    </source>
</evidence>
<dbReference type="PANTHER" id="PTHR38936:SF1">
    <property type="entry name" value="DUF641 DOMAIN-CONTAINING PROTEIN"/>
    <property type="match status" value="1"/>
</dbReference>
<feature type="region of interest" description="Disordered" evidence="1">
    <location>
        <begin position="59"/>
        <end position="94"/>
    </location>
</feature>
<feature type="region of interest" description="Disordered" evidence="1">
    <location>
        <begin position="1"/>
        <end position="22"/>
    </location>
</feature>
<proteinExistence type="predicted"/>
<accession>A0A834L669</accession>
<dbReference type="EMBL" id="WJXA01000013">
    <property type="protein sequence ID" value="KAF7120131.1"/>
    <property type="molecule type" value="Genomic_DNA"/>
</dbReference>
<name>A0A834L669_RHOSS</name>
<keyword evidence="3" id="KW-1185">Reference proteome</keyword>
<gene>
    <name evidence="2" type="ORF">RHSIM_Rhsim13G0024700</name>
</gene>
<protein>
    <submittedName>
        <fullName evidence="2">Uncharacterized protein</fullName>
    </submittedName>
</protein>
<comment type="caution">
    <text evidence="2">The sequence shown here is derived from an EMBL/GenBank/DDBJ whole genome shotgun (WGS) entry which is preliminary data.</text>
</comment>
<feature type="compositionally biased region" description="Polar residues" evidence="1">
    <location>
        <begin position="1"/>
        <end position="15"/>
    </location>
</feature>
<dbReference type="OrthoDB" id="1937314at2759"/>
<dbReference type="Proteomes" id="UP000626092">
    <property type="component" value="Unassembled WGS sequence"/>
</dbReference>